<dbReference type="RefSeq" id="WP_372514508.1">
    <property type="nucleotide sequence ID" value="NZ_AP022581.1"/>
</dbReference>
<dbReference type="Proteomes" id="UP000466396">
    <property type="component" value="Chromosome"/>
</dbReference>
<proteinExistence type="predicted"/>
<sequence length="94" mass="9534">MRCGTVLLVVAIALGLVARSESSRASTAGPTPVATTLPAQPPLASDPTLLAGDLAADEHALRDPSSSEADVLFPIGYAETQPVPVADYSAAHPQ</sequence>
<evidence type="ECO:0000313" key="3">
    <source>
        <dbReference type="EMBL" id="BBX97744.1"/>
    </source>
</evidence>
<protein>
    <recommendedName>
        <fullName evidence="5">Secreted protein</fullName>
    </recommendedName>
</protein>
<keyword evidence="4" id="KW-1185">Reference proteome</keyword>
<feature type="signal peptide" evidence="2">
    <location>
        <begin position="1"/>
        <end position="25"/>
    </location>
</feature>
<reference evidence="3 4" key="1">
    <citation type="journal article" date="2019" name="Emerg. Microbes Infect.">
        <title>Comprehensive subspecies identification of 175 nontuberculous mycobacteria species based on 7547 genomic profiles.</title>
        <authorList>
            <person name="Matsumoto Y."/>
            <person name="Kinjo T."/>
            <person name="Motooka D."/>
            <person name="Nabeya D."/>
            <person name="Jung N."/>
            <person name="Uechi K."/>
            <person name="Horii T."/>
            <person name="Iida T."/>
            <person name="Fujita J."/>
            <person name="Nakamura S."/>
        </authorList>
    </citation>
    <scope>NUCLEOTIDE SEQUENCE [LARGE SCALE GENOMIC DNA]</scope>
    <source>
        <strain evidence="3 4">JCM 15657</strain>
    </source>
</reference>
<evidence type="ECO:0000256" key="1">
    <source>
        <dbReference type="SAM" id="MobiDB-lite"/>
    </source>
</evidence>
<evidence type="ECO:0000313" key="4">
    <source>
        <dbReference type="Proteomes" id="UP000466396"/>
    </source>
</evidence>
<evidence type="ECO:0000256" key="2">
    <source>
        <dbReference type="SAM" id="SignalP"/>
    </source>
</evidence>
<feature type="region of interest" description="Disordered" evidence="1">
    <location>
        <begin position="21"/>
        <end position="48"/>
    </location>
</feature>
<evidence type="ECO:0008006" key="5">
    <source>
        <dbReference type="Google" id="ProtNLM"/>
    </source>
</evidence>
<feature type="chain" id="PRO_5029652824" description="Secreted protein" evidence="2">
    <location>
        <begin position="26"/>
        <end position="94"/>
    </location>
</feature>
<dbReference type="EMBL" id="AP022581">
    <property type="protein sequence ID" value="BBX97744.1"/>
    <property type="molecule type" value="Genomic_DNA"/>
</dbReference>
<dbReference type="AlphaFoldDB" id="A0A7I7NMB8"/>
<accession>A0A7I7NMB8</accession>
<organism evidence="3 4">
    <name type="scientific">Mycobacterium lacus</name>
    <dbReference type="NCBI Taxonomy" id="169765"/>
    <lineage>
        <taxon>Bacteria</taxon>
        <taxon>Bacillati</taxon>
        <taxon>Actinomycetota</taxon>
        <taxon>Actinomycetes</taxon>
        <taxon>Mycobacteriales</taxon>
        <taxon>Mycobacteriaceae</taxon>
        <taxon>Mycobacterium</taxon>
    </lineage>
</organism>
<name>A0A7I7NMB8_9MYCO</name>
<dbReference type="KEGG" id="mlj:MLAC_30380"/>
<keyword evidence="2" id="KW-0732">Signal</keyword>
<gene>
    <name evidence="3" type="ORF">MLAC_30380</name>
</gene>
<feature type="compositionally biased region" description="Polar residues" evidence="1">
    <location>
        <begin position="23"/>
        <end position="38"/>
    </location>
</feature>